<dbReference type="AlphaFoldDB" id="A0A2V0PAG7"/>
<evidence type="ECO:0000313" key="2">
    <source>
        <dbReference type="Proteomes" id="UP000247498"/>
    </source>
</evidence>
<dbReference type="Proteomes" id="UP000247498">
    <property type="component" value="Unassembled WGS sequence"/>
</dbReference>
<dbReference type="EMBL" id="BDRX01000072">
    <property type="protein sequence ID" value="GBF95942.1"/>
    <property type="molecule type" value="Genomic_DNA"/>
</dbReference>
<comment type="caution">
    <text evidence="1">The sequence shown here is derived from an EMBL/GenBank/DDBJ whole genome shotgun (WGS) entry which is preliminary data.</text>
</comment>
<keyword evidence="2" id="KW-1185">Reference proteome</keyword>
<name>A0A2V0PAG7_9CHLO</name>
<accession>A0A2V0PAG7</accession>
<dbReference type="OrthoDB" id="541532at2759"/>
<dbReference type="InParanoid" id="A0A2V0PAG7"/>
<reference evidence="1 2" key="1">
    <citation type="journal article" date="2018" name="Sci. Rep.">
        <title>Raphidocelis subcapitata (=Pseudokirchneriella subcapitata) provides an insight into genome evolution and environmental adaptations in the Sphaeropleales.</title>
        <authorList>
            <person name="Suzuki S."/>
            <person name="Yamaguchi H."/>
            <person name="Nakajima N."/>
            <person name="Kawachi M."/>
        </authorList>
    </citation>
    <scope>NUCLEOTIDE SEQUENCE [LARGE SCALE GENOMIC DNA]</scope>
    <source>
        <strain evidence="1 2">NIES-35</strain>
    </source>
</reference>
<protein>
    <submittedName>
        <fullName evidence="1">Uncharacterized protein</fullName>
    </submittedName>
</protein>
<gene>
    <name evidence="1" type="ORF">Rsub_08065</name>
</gene>
<proteinExistence type="predicted"/>
<sequence length="138" mass="14359">MSELKARPRVKPVGGRWLTNTLGTGGADPPRGFNSFISYWRAQTGVANPACYAAGCPGAGTGGGHVKLAGSAVTALAKFDWWIVPACSRHNKRSSCGSYKAKPGVLAVSVEAGVGDRLRALPAEGKKLIAAFMGKHHL</sequence>
<organism evidence="1 2">
    <name type="scientific">Raphidocelis subcapitata</name>
    <dbReference type="NCBI Taxonomy" id="307507"/>
    <lineage>
        <taxon>Eukaryota</taxon>
        <taxon>Viridiplantae</taxon>
        <taxon>Chlorophyta</taxon>
        <taxon>core chlorophytes</taxon>
        <taxon>Chlorophyceae</taxon>
        <taxon>CS clade</taxon>
        <taxon>Sphaeropleales</taxon>
        <taxon>Selenastraceae</taxon>
        <taxon>Raphidocelis</taxon>
    </lineage>
</organism>
<evidence type="ECO:0000313" key="1">
    <source>
        <dbReference type="EMBL" id="GBF95942.1"/>
    </source>
</evidence>